<evidence type="ECO:0000259" key="2">
    <source>
        <dbReference type="PROSITE" id="PS50181"/>
    </source>
</evidence>
<name>A0A401T6Y9_CHIPU</name>
<dbReference type="OrthoDB" id="1470711at2759"/>
<dbReference type="AlphaFoldDB" id="A0A401T6Y9"/>
<dbReference type="InterPro" id="IPR001810">
    <property type="entry name" value="F-box_dom"/>
</dbReference>
<evidence type="ECO:0000313" key="4">
    <source>
        <dbReference type="Proteomes" id="UP000287033"/>
    </source>
</evidence>
<dbReference type="GO" id="GO:0031297">
    <property type="term" value="P:replication fork processing"/>
    <property type="evidence" value="ECO:0007669"/>
    <property type="project" value="TreeGrafter"/>
</dbReference>
<keyword evidence="4" id="KW-1185">Reference proteome</keyword>
<dbReference type="SUPFAM" id="SSF52540">
    <property type="entry name" value="P-loop containing nucleoside triphosphate hydrolases"/>
    <property type="match status" value="1"/>
</dbReference>
<feature type="domain" description="F-box" evidence="2">
    <location>
        <begin position="183"/>
        <end position="231"/>
    </location>
</feature>
<dbReference type="PANTHER" id="PTHR11070">
    <property type="entry name" value="UVRD / RECB / PCRA DNA HELICASE FAMILY MEMBER"/>
    <property type="match status" value="1"/>
</dbReference>
<reference evidence="3 4" key="1">
    <citation type="journal article" date="2018" name="Nat. Ecol. Evol.">
        <title>Shark genomes provide insights into elasmobranch evolution and the origin of vertebrates.</title>
        <authorList>
            <person name="Hara Y"/>
            <person name="Yamaguchi K"/>
            <person name="Onimaru K"/>
            <person name="Kadota M"/>
            <person name="Koyanagi M"/>
            <person name="Keeley SD"/>
            <person name="Tatsumi K"/>
            <person name="Tanaka K"/>
            <person name="Motone F"/>
            <person name="Kageyama Y"/>
            <person name="Nozu R"/>
            <person name="Adachi N"/>
            <person name="Nishimura O"/>
            <person name="Nakagawa R"/>
            <person name="Tanegashima C"/>
            <person name="Kiyatake I"/>
            <person name="Matsumoto R"/>
            <person name="Murakumo K"/>
            <person name="Nishida K"/>
            <person name="Terakita A"/>
            <person name="Kuratani S"/>
            <person name="Sato K"/>
            <person name="Hyodo S Kuraku.S."/>
        </authorList>
    </citation>
    <scope>NUCLEOTIDE SEQUENCE [LARGE SCALE GENOMIC DNA]</scope>
</reference>
<organism evidence="3 4">
    <name type="scientific">Chiloscyllium punctatum</name>
    <name type="common">Brownbanded bambooshark</name>
    <name type="synonym">Hemiscyllium punctatum</name>
    <dbReference type="NCBI Taxonomy" id="137246"/>
    <lineage>
        <taxon>Eukaryota</taxon>
        <taxon>Metazoa</taxon>
        <taxon>Chordata</taxon>
        <taxon>Craniata</taxon>
        <taxon>Vertebrata</taxon>
        <taxon>Chondrichthyes</taxon>
        <taxon>Elasmobranchii</taxon>
        <taxon>Galeomorphii</taxon>
        <taxon>Galeoidea</taxon>
        <taxon>Orectolobiformes</taxon>
        <taxon>Hemiscylliidae</taxon>
        <taxon>Chiloscyllium</taxon>
    </lineage>
</organism>
<dbReference type="PANTHER" id="PTHR11070:SF30">
    <property type="entry name" value="F-BOX DNA HELICASE 1"/>
    <property type="match status" value="1"/>
</dbReference>
<dbReference type="GO" id="GO:0043138">
    <property type="term" value="F:3'-5' DNA helicase activity"/>
    <property type="evidence" value="ECO:0007669"/>
    <property type="project" value="TreeGrafter"/>
</dbReference>
<dbReference type="OMA" id="CERCVWT"/>
<dbReference type="SUPFAM" id="SSF81383">
    <property type="entry name" value="F-box domain"/>
    <property type="match status" value="1"/>
</dbReference>
<dbReference type="GO" id="GO:0000724">
    <property type="term" value="P:double-strand break repair via homologous recombination"/>
    <property type="evidence" value="ECO:0007669"/>
    <property type="project" value="TreeGrafter"/>
</dbReference>
<dbReference type="InterPro" id="IPR036047">
    <property type="entry name" value="F-box-like_dom_sf"/>
</dbReference>
<gene>
    <name evidence="3" type="ORF">chiPu_0016945</name>
</gene>
<protein>
    <recommendedName>
        <fullName evidence="2">F-box domain-containing protein</fullName>
    </recommendedName>
</protein>
<dbReference type="GO" id="GO:0003677">
    <property type="term" value="F:DNA binding"/>
    <property type="evidence" value="ECO:0007669"/>
    <property type="project" value="InterPro"/>
</dbReference>
<dbReference type="InterPro" id="IPR027417">
    <property type="entry name" value="P-loop_NTPase"/>
</dbReference>
<evidence type="ECO:0000313" key="3">
    <source>
        <dbReference type="EMBL" id="GCC38431.1"/>
    </source>
</evidence>
<dbReference type="Gene3D" id="1.20.1280.50">
    <property type="match status" value="1"/>
</dbReference>
<dbReference type="GO" id="GO:0005634">
    <property type="term" value="C:nucleus"/>
    <property type="evidence" value="ECO:0007669"/>
    <property type="project" value="TreeGrafter"/>
</dbReference>
<sequence length="1000" mass="113301">MIQSGRGKRKHLNPSDCWFLSNSSEGAFTLTRPLTYTGTSRDLSRGLYPRDRKGRRSATRQCPRQRRWMHNGDDLSKGATGGEAMAGPSSSKVDSVFDPEDFNFFVQRNMLLLDSKANAEGCGLLSESQSETSHVVCTKTPALEDAPVIQERNWVEGDELEVDPLPDSYFGLLGCMCSHALPAGHISQLPDEILRTVFFYLPAVDLYRLSSVSQQWHRVISDPMFVPYRKLYYRYRKGEASAVKEIDWILKENSIKKEDELCMLNLIKHMVTFHLGMSVNTEAVLTCLADHPLFKQSEASVAQTLPHLVIGARTGYVQALLAVIILLSSSVDDIQRLISRLQHPCSTLPVMEVTEILYYLATLLFALREKDINISNRLHYNLLYALYLMENPTNICRKSMKYLCSIQDPSRLDTRNIKLSPEQQQILRQESAPGLVIEIRGFAGTGKTTTLIEYARRRSHLRFLYVISTKPIQMETKRVLPPNVECTTIHAMAYQHIGYKYQRKRKLMVYDLQPFAIFKLPEARGSFFRAKLICQSLCTFFLSTDETVTISHLPERYKGLSGGMRPVNHQANQQLIEDTKQIWEKMMNLGETKENGYFMTRDGYLKLWQLSKPRLSQFDVILLDEAEDCSPVIMDIVLSQQCGKFLVGDPHQQISEFEGTLDGLLKAHRSHLFRLTQSFRFGPKIAYVAATILEVYKQVKDKTLVGGKQDGDIDHEAGQMAVLCRTNAAVFDEAVCIVTREKPSKIYIIGGLDKFGMNIILDIWMLMILEKEQATKDLVIRDPFIRIFEHKGGLRGLKDYAVEAEDKELGERIALVEKYGLGLPALIEKITSCSVDDLAFADVVLGTARKAKGYEFDTVRINNDLVKVSGYRHNRHMLLGFRMDTVPNIDWNLLYIALTRAKRHLVMNKSLECLLSFAGEYFLKPELTSNLLREGLLLRCHARGCSNHIESETVLTLRKLSNPQSEGEDAGGPLCCGCAKQRIGPLTYLMAPPELVKSMV</sequence>
<dbReference type="GO" id="GO:0005524">
    <property type="term" value="F:ATP binding"/>
    <property type="evidence" value="ECO:0007669"/>
    <property type="project" value="InterPro"/>
</dbReference>
<dbReference type="Gene3D" id="3.40.50.300">
    <property type="entry name" value="P-loop containing nucleotide triphosphate hydrolases"/>
    <property type="match status" value="1"/>
</dbReference>
<dbReference type="Pfam" id="PF12937">
    <property type="entry name" value="F-box-like"/>
    <property type="match status" value="1"/>
</dbReference>
<dbReference type="Proteomes" id="UP000287033">
    <property type="component" value="Unassembled WGS sequence"/>
</dbReference>
<dbReference type="SMART" id="SM00256">
    <property type="entry name" value="FBOX"/>
    <property type="match status" value="1"/>
</dbReference>
<accession>A0A401T6Y9</accession>
<feature type="compositionally biased region" description="Basic residues" evidence="1">
    <location>
        <begin position="52"/>
        <end position="69"/>
    </location>
</feature>
<evidence type="ECO:0000256" key="1">
    <source>
        <dbReference type="SAM" id="MobiDB-lite"/>
    </source>
</evidence>
<proteinExistence type="predicted"/>
<dbReference type="EMBL" id="BEZZ01001180">
    <property type="protein sequence ID" value="GCC38431.1"/>
    <property type="molecule type" value="Genomic_DNA"/>
</dbReference>
<feature type="compositionally biased region" description="Basic and acidic residues" evidence="1">
    <location>
        <begin position="42"/>
        <end position="51"/>
    </location>
</feature>
<dbReference type="PROSITE" id="PS50181">
    <property type="entry name" value="FBOX"/>
    <property type="match status" value="1"/>
</dbReference>
<dbReference type="STRING" id="137246.A0A401T6Y9"/>
<feature type="region of interest" description="Disordered" evidence="1">
    <location>
        <begin position="40"/>
        <end position="92"/>
    </location>
</feature>
<comment type="caution">
    <text evidence="3">The sequence shown here is derived from an EMBL/GenBank/DDBJ whole genome shotgun (WGS) entry which is preliminary data.</text>
</comment>
<dbReference type="InterPro" id="IPR000212">
    <property type="entry name" value="DNA_helicase_UvrD/REP"/>
</dbReference>